<feature type="transmembrane region" description="Helical" evidence="1">
    <location>
        <begin position="7"/>
        <end position="30"/>
    </location>
</feature>
<dbReference type="AlphaFoldDB" id="M1UD02"/>
<sequence>MSTPARTALLTTTFMSMVGAAGAIVVWMYLPFSDEGDAGSTTTVTATIYRPPVPTHCDPEIFQEMGYTLLFCDSGWASGGKPDSEELQNFQWVDGQWLEIAPNGHTSNGSHCYDTSALRLFGAPEELLHNLIDCQV</sequence>
<protein>
    <submittedName>
        <fullName evidence="2">Uncharacterized protein</fullName>
    </submittedName>
</protein>
<dbReference type="HOGENOM" id="CLU_1871929_0_0_11"/>
<evidence type="ECO:0000313" key="3">
    <source>
        <dbReference type="Proteomes" id="UP000011760"/>
    </source>
</evidence>
<dbReference type="STRING" id="1121353.H924_01705"/>
<gene>
    <name evidence="2" type="ORF">H924_01705</name>
</gene>
<dbReference type="Proteomes" id="UP000011760">
    <property type="component" value="Chromosome"/>
</dbReference>
<evidence type="ECO:0000313" key="2">
    <source>
        <dbReference type="EMBL" id="AGG65795.1"/>
    </source>
</evidence>
<accession>M1UD02</accession>
<dbReference type="KEGG" id="ccn:H924_01705"/>
<organism evidence="2 3">
    <name type="scientific">Corynebacterium callunae DSM 20147</name>
    <dbReference type="NCBI Taxonomy" id="1121353"/>
    <lineage>
        <taxon>Bacteria</taxon>
        <taxon>Bacillati</taxon>
        <taxon>Actinomycetota</taxon>
        <taxon>Actinomycetes</taxon>
        <taxon>Mycobacteriales</taxon>
        <taxon>Corynebacteriaceae</taxon>
        <taxon>Corynebacterium</taxon>
    </lineage>
</organism>
<name>M1UD02_9CORY</name>
<evidence type="ECO:0000256" key="1">
    <source>
        <dbReference type="SAM" id="Phobius"/>
    </source>
</evidence>
<reference evidence="2 3" key="1">
    <citation type="submission" date="2013-02" db="EMBL/GenBank/DDBJ databases">
        <title>The complete genome sequence of Corynebacterium callunae DSM 20147.</title>
        <authorList>
            <person name="Ruckert C."/>
            <person name="Albersmeier A."/>
            <person name="Kalinowski J."/>
        </authorList>
    </citation>
    <scope>NUCLEOTIDE SEQUENCE [LARGE SCALE GENOMIC DNA]</scope>
    <source>
        <strain evidence="2 3">DSM 20147</strain>
    </source>
</reference>
<dbReference type="OrthoDB" id="4426508at2"/>
<dbReference type="RefSeq" id="WP_015650249.1">
    <property type="nucleotide sequence ID" value="NC_020506.1"/>
</dbReference>
<keyword evidence="1" id="KW-0472">Membrane</keyword>
<proteinExistence type="predicted"/>
<dbReference type="EMBL" id="CP004354">
    <property type="protein sequence ID" value="AGG65795.1"/>
    <property type="molecule type" value="Genomic_DNA"/>
</dbReference>
<keyword evidence="3" id="KW-1185">Reference proteome</keyword>
<keyword evidence="1" id="KW-0812">Transmembrane</keyword>
<keyword evidence="1" id="KW-1133">Transmembrane helix</keyword>
<dbReference type="PATRIC" id="fig|1121353.3.peg.355"/>